<name>G4YWC2_PHYSP</name>
<sequence>MVKLIRITLLPLTPRCLITSHINDDYSLLNDGGDDESTHLQEAVATMQQREVSTERSESTGCVICKETLADTTTWDCASCTQSYHRHCIKRSYEYCDRCPYCREMITLDVEDDEFNGKPLYFAAWKSKLVIHLAVLSEQRALEELQHKRAKPLTRFDDLLERQPELLPRPPAANKEVTWQHDWHKTLLNQQLSYIKLLQCETLPSGFKEIATTQMDEPVHVVWRLVEKQYSLINAAGTVYADFKSVGQLFKDLNNVRSQVNVNAHEAPHTHMITSKMMLVMVLGVLPRHMWGFSVEFTTEGLVHISAQIIYYAVLVAPGDAFLG</sequence>
<evidence type="ECO:0000313" key="4">
    <source>
        <dbReference type="EMBL" id="EGZ25569.1"/>
    </source>
</evidence>
<evidence type="ECO:0000259" key="2">
    <source>
        <dbReference type="PROSITE" id="PS50081"/>
    </source>
</evidence>
<dbReference type="EMBL" id="JH159152">
    <property type="protein sequence ID" value="EGZ25569.1"/>
    <property type="molecule type" value="Genomic_DNA"/>
</dbReference>
<dbReference type="InParanoid" id="G4YWC2"/>
<dbReference type="PROSITE" id="PS50081">
    <property type="entry name" value="ZF_DAG_PE_2"/>
    <property type="match status" value="1"/>
</dbReference>
<dbReference type="SUPFAM" id="SSF57850">
    <property type="entry name" value="RING/U-box"/>
    <property type="match status" value="1"/>
</dbReference>
<dbReference type="InterPro" id="IPR001841">
    <property type="entry name" value="Znf_RING"/>
</dbReference>
<keyword evidence="5" id="KW-1185">Reference proteome</keyword>
<keyword evidence="1" id="KW-0862">Zinc</keyword>
<dbReference type="AlphaFoldDB" id="G4YWC2"/>
<gene>
    <name evidence="4" type="ORF">PHYSODRAFT_326563</name>
</gene>
<proteinExistence type="predicted"/>
<feature type="domain" description="RING-type" evidence="3">
    <location>
        <begin position="62"/>
        <end position="103"/>
    </location>
</feature>
<organism evidence="4 5">
    <name type="scientific">Phytophthora sojae (strain P6497)</name>
    <name type="common">Soybean stem and root rot agent</name>
    <name type="synonym">Phytophthora megasperma f. sp. glycines</name>
    <dbReference type="NCBI Taxonomy" id="1094619"/>
    <lineage>
        <taxon>Eukaryota</taxon>
        <taxon>Sar</taxon>
        <taxon>Stramenopiles</taxon>
        <taxon>Oomycota</taxon>
        <taxon>Peronosporomycetes</taxon>
        <taxon>Peronosporales</taxon>
        <taxon>Peronosporaceae</taxon>
        <taxon>Phytophthora</taxon>
    </lineage>
</organism>
<dbReference type="Proteomes" id="UP000002640">
    <property type="component" value="Unassembled WGS sequence"/>
</dbReference>
<evidence type="ECO:0000259" key="3">
    <source>
        <dbReference type="PROSITE" id="PS50089"/>
    </source>
</evidence>
<evidence type="ECO:0008006" key="6">
    <source>
        <dbReference type="Google" id="ProtNLM"/>
    </source>
</evidence>
<dbReference type="PROSITE" id="PS50089">
    <property type="entry name" value="ZF_RING_2"/>
    <property type="match status" value="1"/>
</dbReference>
<feature type="domain" description="Phorbol-ester/DAG-type" evidence="2">
    <location>
        <begin position="47"/>
        <end position="96"/>
    </location>
</feature>
<dbReference type="InterPro" id="IPR002219">
    <property type="entry name" value="PKC_DAG/PE"/>
</dbReference>
<keyword evidence="1" id="KW-0863">Zinc-finger</keyword>
<dbReference type="RefSeq" id="XP_009520857.1">
    <property type="nucleotide sequence ID" value="XM_009522562.1"/>
</dbReference>
<reference evidence="4 5" key="1">
    <citation type="journal article" date="2006" name="Science">
        <title>Phytophthora genome sequences uncover evolutionary origins and mechanisms of pathogenesis.</title>
        <authorList>
            <person name="Tyler B.M."/>
            <person name="Tripathy S."/>
            <person name="Zhang X."/>
            <person name="Dehal P."/>
            <person name="Jiang R.H."/>
            <person name="Aerts A."/>
            <person name="Arredondo F.D."/>
            <person name="Baxter L."/>
            <person name="Bensasson D."/>
            <person name="Beynon J.L."/>
            <person name="Chapman J."/>
            <person name="Damasceno C.M."/>
            <person name="Dorrance A.E."/>
            <person name="Dou D."/>
            <person name="Dickerman A.W."/>
            <person name="Dubchak I.L."/>
            <person name="Garbelotto M."/>
            <person name="Gijzen M."/>
            <person name="Gordon S.G."/>
            <person name="Govers F."/>
            <person name="Grunwald N.J."/>
            <person name="Huang W."/>
            <person name="Ivors K.L."/>
            <person name="Jones R.W."/>
            <person name="Kamoun S."/>
            <person name="Krampis K."/>
            <person name="Lamour K.H."/>
            <person name="Lee M.K."/>
            <person name="McDonald W.H."/>
            <person name="Medina M."/>
            <person name="Meijer H.J."/>
            <person name="Nordberg E.K."/>
            <person name="Maclean D.J."/>
            <person name="Ospina-Giraldo M.D."/>
            <person name="Morris P.F."/>
            <person name="Phuntumart V."/>
            <person name="Putnam N.H."/>
            <person name="Rash S."/>
            <person name="Rose J.K."/>
            <person name="Sakihama Y."/>
            <person name="Salamov A.A."/>
            <person name="Savidor A."/>
            <person name="Scheuring C.F."/>
            <person name="Smith B.M."/>
            <person name="Sobral B.W."/>
            <person name="Terry A."/>
            <person name="Torto-Alalibo T.A."/>
            <person name="Win J."/>
            <person name="Xu Z."/>
            <person name="Zhang H."/>
            <person name="Grigoriev I.V."/>
            <person name="Rokhsar D.S."/>
            <person name="Boore J.L."/>
        </authorList>
    </citation>
    <scope>NUCLEOTIDE SEQUENCE [LARGE SCALE GENOMIC DNA]</scope>
    <source>
        <strain evidence="4 5">P6497</strain>
    </source>
</reference>
<keyword evidence="1" id="KW-0479">Metal-binding</keyword>
<dbReference type="GeneID" id="20645456"/>
<evidence type="ECO:0000313" key="5">
    <source>
        <dbReference type="Proteomes" id="UP000002640"/>
    </source>
</evidence>
<dbReference type="CDD" id="cd16448">
    <property type="entry name" value="RING-H2"/>
    <property type="match status" value="1"/>
</dbReference>
<dbReference type="InterPro" id="IPR013083">
    <property type="entry name" value="Znf_RING/FYVE/PHD"/>
</dbReference>
<evidence type="ECO:0000256" key="1">
    <source>
        <dbReference type="PROSITE-ProRule" id="PRU00175"/>
    </source>
</evidence>
<dbReference type="GO" id="GO:0008270">
    <property type="term" value="F:zinc ion binding"/>
    <property type="evidence" value="ECO:0007669"/>
    <property type="project" value="UniProtKB-KW"/>
</dbReference>
<accession>G4YWC2</accession>
<dbReference type="KEGG" id="psoj:PHYSODRAFT_326563"/>
<dbReference type="Gene3D" id="3.30.40.10">
    <property type="entry name" value="Zinc/RING finger domain, C3HC4 (zinc finger)"/>
    <property type="match status" value="1"/>
</dbReference>
<protein>
    <recommendedName>
        <fullName evidence="6">RING-type domain-containing protein</fullName>
    </recommendedName>
</protein>